<keyword evidence="9" id="KW-0809">Transit peptide</keyword>
<dbReference type="Proteomes" id="UP000504617">
    <property type="component" value="Unplaced"/>
</dbReference>
<accession>A0A6I9X417</accession>
<comment type="similarity">
    <text evidence="1">Belongs to the anaerobic coproporphyrinogen-III oxidase family. HemW subfamily.</text>
</comment>
<dbReference type="GO" id="GO:0004109">
    <property type="term" value="F:coproporphyrinogen oxidase activity"/>
    <property type="evidence" value="ECO:0007669"/>
    <property type="project" value="InterPro"/>
</dbReference>
<dbReference type="SUPFAM" id="SSF102114">
    <property type="entry name" value="Radical SAM enzymes"/>
    <property type="match status" value="1"/>
</dbReference>
<dbReference type="SFLD" id="SFLDS00029">
    <property type="entry name" value="Radical_SAM"/>
    <property type="match status" value="1"/>
</dbReference>
<dbReference type="InterPro" id="IPR058240">
    <property type="entry name" value="rSAM_sf"/>
</dbReference>
<gene>
    <name evidence="13" type="primary">RSAD1</name>
</gene>
<keyword evidence="3 9" id="KW-0949">S-adenosyl-L-methionine</keyword>
<dbReference type="GO" id="GO:0005739">
    <property type="term" value="C:mitochondrion"/>
    <property type="evidence" value="ECO:0007669"/>
    <property type="project" value="UniProtKB-SubCell"/>
</dbReference>
<dbReference type="InterPro" id="IPR010723">
    <property type="entry name" value="HemN_C"/>
</dbReference>
<evidence type="ECO:0000256" key="3">
    <source>
        <dbReference type="ARBA" id="ARBA00022691"/>
    </source>
</evidence>
<dbReference type="PROSITE" id="PS51918">
    <property type="entry name" value="RADICAL_SAM"/>
    <property type="match status" value="1"/>
</dbReference>
<protein>
    <recommendedName>
        <fullName evidence="9">Radical S-adenosyl methionine domain-containing protein</fullName>
    </recommendedName>
</protein>
<dbReference type="GO" id="GO:0046872">
    <property type="term" value="F:metal ion binding"/>
    <property type="evidence" value="ECO:0007669"/>
    <property type="project" value="UniProtKB-UniRule"/>
</dbReference>
<keyword evidence="9" id="KW-0004">4Fe-4S</keyword>
<dbReference type="GO" id="GO:0006779">
    <property type="term" value="P:porphyrin-containing compound biosynthetic process"/>
    <property type="evidence" value="ECO:0007669"/>
    <property type="project" value="InterPro"/>
</dbReference>
<keyword evidence="5 9" id="KW-0408">Iron</keyword>
<dbReference type="SFLD" id="SFLDG01082">
    <property type="entry name" value="B12-binding_domain_containing"/>
    <property type="match status" value="1"/>
</dbReference>
<dbReference type="Gene3D" id="3.20.20.70">
    <property type="entry name" value="Aldolase class I"/>
    <property type="match status" value="1"/>
</dbReference>
<dbReference type="CTD" id="55316"/>
<dbReference type="InterPro" id="IPR006638">
    <property type="entry name" value="Elp3/MiaA/NifB-like_rSAM"/>
</dbReference>
<feature type="compositionally biased region" description="Low complexity" evidence="10">
    <location>
        <begin position="21"/>
        <end position="41"/>
    </location>
</feature>
<dbReference type="InterPro" id="IPR013785">
    <property type="entry name" value="Aldolase_TIM"/>
</dbReference>
<dbReference type="CDD" id="cd01335">
    <property type="entry name" value="Radical_SAM"/>
    <property type="match status" value="1"/>
</dbReference>
<dbReference type="PANTHER" id="PTHR13932">
    <property type="entry name" value="COPROPORPHYRINIGEN III OXIDASE"/>
    <property type="match status" value="1"/>
</dbReference>
<dbReference type="SFLD" id="SFLDG01065">
    <property type="entry name" value="anaerobic_coproporphyrinogen-I"/>
    <property type="match status" value="1"/>
</dbReference>
<keyword evidence="4 9" id="KW-0479">Metal-binding</keyword>
<evidence type="ECO:0000256" key="5">
    <source>
        <dbReference type="ARBA" id="ARBA00023004"/>
    </source>
</evidence>
<dbReference type="PANTHER" id="PTHR13932:SF5">
    <property type="entry name" value="RADICAL S-ADENOSYL METHIONINE DOMAIN-CONTAINING PROTEIN 1, MITOCHONDRIAL"/>
    <property type="match status" value="1"/>
</dbReference>
<sequence>MSRRESSTARPFQEHLSPLPSRKSNPCSSSSLTSSAPPNTSHRPRLGANCNQCWCVIPISIRSPSIKTSSSISSFLSGVRFRVPCPKANTSFILADARAAAAQSGGGKSLMEALLEKLRTGFPARLRQIAPLGKPHATHSQHRPPEAQASLYIHWPYCEKRCSYCNFNKYIPRNLDELRMKNCLIQEAQTLIQLSKVQRITSVFFGGGTPSLASPLTIDAILDTVSQCVHLAEGAEVTLEANPASADTLRFSEFQKAGVNRLSIGIQSFDNAELKLLGRNHTACDALRTLEEAKKLFPGRTSFDLIFGLPGQTVTSWIQGLEKALAVCDDHISLYQLTLERGTSLFKQVHQGFLPTTNVDVVAEMYECARHILQNSGFHQYEVSNFSKNGAFSTHNLSYWQGSQYIGIGPGAHGRFVPWGDGKIHREARIQTLEPDIWMKEVLAFGHGTRKRTPLRKLDILEEVLMLGLRMDIGITHQHWLQFAPSLGLWDVFGGAEEVKELEEHGLLFLDGRGLRCSWKGLAVLDSLLLILLKQLQKAWMEREKSEN</sequence>
<dbReference type="InterPro" id="IPR004559">
    <property type="entry name" value="HemW-like"/>
</dbReference>
<evidence type="ECO:0000256" key="7">
    <source>
        <dbReference type="ARBA" id="ARBA00023186"/>
    </source>
</evidence>
<dbReference type="NCBIfam" id="TIGR00539">
    <property type="entry name" value="hemN_rel"/>
    <property type="match status" value="1"/>
</dbReference>
<dbReference type="GeneID" id="106538929"/>
<feature type="domain" description="Radical SAM core" evidence="11">
    <location>
        <begin position="143"/>
        <end position="379"/>
    </location>
</feature>
<dbReference type="RefSeq" id="XP_013909046.1">
    <property type="nucleotide sequence ID" value="XM_014053571.1"/>
</dbReference>
<dbReference type="InterPro" id="IPR034505">
    <property type="entry name" value="Coproporphyrinogen-III_oxidase"/>
</dbReference>
<dbReference type="GO" id="GO:0051539">
    <property type="term" value="F:4 iron, 4 sulfur cluster binding"/>
    <property type="evidence" value="ECO:0007669"/>
    <property type="project" value="UniProtKB-UniRule"/>
</dbReference>
<dbReference type="Pfam" id="PF06969">
    <property type="entry name" value="HemN_C"/>
    <property type="match status" value="1"/>
</dbReference>
<keyword evidence="7 9" id="KW-0143">Chaperone</keyword>
<evidence type="ECO:0000256" key="6">
    <source>
        <dbReference type="ARBA" id="ARBA00023014"/>
    </source>
</evidence>
<proteinExistence type="inferred from homology"/>
<keyword evidence="2 9" id="KW-0349">Heme</keyword>
<dbReference type="SMART" id="SM00729">
    <property type="entry name" value="Elp3"/>
    <property type="match status" value="1"/>
</dbReference>
<evidence type="ECO:0000256" key="2">
    <source>
        <dbReference type="ARBA" id="ARBA00022617"/>
    </source>
</evidence>
<keyword evidence="9" id="KW-0496">Mitochondrion</keyword>
<evidence type="ECO:0000256" key="10">
    <source>
        <dbReference type="SAM" id="MobiDB-lite"/>
    </source>
</evidence>
<dbReference type="AlphaFoldDB" id="A0A6I9X417"/>
<evidence type="ECO:0000256" key="4">
    <source>
        <dbReference type="ARBA" id="ARBA00022723"/>
    </source>
</evidence>
<evidence type="ECO:0000256" key="8">
    <source>
        <dbReference type="ARBA" id="ARBA00045130"/>
    </source>
</evidence>
<reference evidence="13" key="1">
    <citation type="submission" date="2025-08" db="UniProtKB">
        <authorList>
            <consortium name="RefSeq"/>
        </authorList>
    </citation>
    <scope>IDENTIFICATION</scope>
</reference>
<evidence type="ECO:0000259" key="11">
    <source>
        <dbReference type="PROSITE" id="PS51918"/>
    </source>
</evidence>
<dbReference type="InterPro" id="IPR007197">
    <property type="entry name" value="rSAM"/>
</dbReference>
<dbReference type="SFLD" id="SFLDF00288">
    <property type="entry name" value="HemN-like__clustered_with_nucl"/>
    <property type="match status" value="1"/>
</dbReference>
<organism evidence="12 13">
    <name type="scientific">Thamnophis sirtalis</name>
    <dbReference type="NCBI Taxonomy" id="35019"/>
    <lineage>
        <taxon>Eukaryota</taxon>
        <taxon>Metazoa</taxon>
        <taxon>Chordata</taxon>
        <taxon>Craniata</taxon>
        <taxon>Vertebrata</taxon>
        <taxon>Euteleostomi</taxon>
        <taxon>Lepidosauria</taxon>
        <taxon>Squamata</taxon>
        <taxon>Bifurcata</taxon>
        <taxon>Unidentata</taxon>
        <taxon>Episquamata</taxon>
        <taxon>Toxicofera</taxon>
        <taxon>Serpentes</taxon>
        <taxon>Colubroidea</taxon>
        <taxon>Colubridae</taxon>
        <taxon>Natricinae</taxon>
        <taxon>Thamnophis</taxon>
    </lineage>
</organism>
<keyword evidence="12" id="KW-1185">Reference proteome</keyword>
<dbReference type="SFLD" id="SFLDF00562">
    <property type="entry name" value="HemN-like__clustered_with_heat"/>
    <property type="match status" value="1"/>
</dbReference>
<evidence type="ECO:0000256" key="9">
    <source>
        <dbReference type="RuleBase" id="RU364116"/>
    </source>
</evidence>
<dbReference type="OrthoDB" id="431409at2759"/>
<name>A0A6I9X417_9SAUR</name>
<comment type="function">
    <text evidence="8 9">May be a heme chaperone, appears to bind heme. Homologous bacterial proteins do not have oxygen-independent coproporphyrinogen-III oxidase activity. Binds 1 [4Fe-4S] cluster. The cluster is coordinated with 3 cysteines and an exchangeable S-adenosyl-L-methionine.</text>
</comment>
<evidence type="ECO:0000313" key="13">
    <source>
        <dbReference type="RefSeq" id="XP_013909046.1"/>
    </source>
</evidence>
<comment type="subcellular location">
    <subcellularLocation>
        <location evidence="9">Mitochondrion</location>
    </subcellularLocation>
</comment>
<keyword evidence="6 9" id="KW-0411">Iron-sulfur</keyword>
<dbReference type="KEGG" id="tsr:106538929"/>
<evidence type="ECO:0000313" key="12">
    <source>
        <dbReference type="Proteomes" id="UP000504617"/>
    </source>
</evidence>
<feature type="region of interest" description="Disordered" evidence="10">
    <location>
        <begin position="1"/>
        <end position="43"/>
    </location>
</feature>
<evidence type="ECO:0000256" key="1">
    <source>
        <dbReference type="ARBA" id="ARBA00006100"/>
    </source>
</evidence>
<dbReference type="Pfam" id="PF04055">
    <property type="entry name" value="Radical_SAM"/>
    <property type="match status" value="1"/>
</dbReference>